<organism evidence="6 7">
    <name type="scientific">Anoxynatronum buryatiense</name>
    <dbReference type="NCBI Taxonomy" id="489973"/>
    <lineage>
        <taxon>Bacteria</taxon>
        <taxon>Bacillati</taxon>
        <taxon>Bacillota</taxon>
        <taxon>Clostridia</taxon>
        <taxon>Eubacteriales</taxon>
        <taxon>Clostridiaceae</taxon>
        <taxon>Anoxynatronum</taxon>
    </lineage>
</organism>
<dbReference type="RefSeq" id="WP_283409324.1">
    <property type="nucleotide sequence ID" value="NZ_FXUF01000006.1"/>
</dbReference>
<evidence type="ECO:0000313" key="7">
    <source>
        <dbReference type="Proteomes" id="UP001158066"/>
    </source>
</evidence>
<dbReference type="SMART" id="SM00062">
    <property type="entry name" value="PBPb"/>
    <property type="match status" value="1"/>
</dbReference>
<dbReference type="InterPro" id="IPR037522">
    <property type="entry name" value="HD_GYP_dom"/>
</dbReference>
<dbReference type="Gene3D" id="3.40.190.10">
    <property type="entry name" value="Periplasmic binding protein-like II"/>
    <property type="match status" value="2"/>
</dbReference>
<dbReference type="Pfam" id="PF00497">
    <property type="entry name" value="SBP_bac_3"/>
    <property type="match status" value="1"/>
</dbReference>
<evidence type="ECO:0000313" key="6">
    <source>
        <dbReference type="EMBL" id="SMP57363.1"/>
    </source>
</evidence>
<proteinExistence type="predicted"/>
<evidence type="ECO:0000256" key="2">
    <source>
        <dbReference type="SAM" id="Phobius"/>
    </source>
</evidence>
<evidence type="ECO:0000256" key="1">
    <source>
        <dbReference type="SAM" id="Coils"/>
    </source>
</evidence>
<feature type="transmembrane region" description="Helical" evidence="2">
    <location>
        <begin position="275"/>
        <end position="297"/>
    </location>
</feature>
<dbReference type="SUPFAM" id="SSF55073">
    <property type="entry name" value="Nucleotide cyclase"/>
    <property type="match status" value="1"/>
</dbReference>
<dbReference type="InterPro" id="IPR000014">
    <property type="entry name" value="PAS"/>
</dbReference>
<name>A0AA45WW93_9CLOT</name>
<dbReference type="NCBIfam" id="TIGR00254">
    <property type="entry name" value="GGDEF"/>
    <property type="match status" value="1"/>
</dbReference>
<feature type="domain" description="HD-GYP" evidence="5">
    <location>
        <begin position="625"/>
        <end position="820"/>
    </location>
</feature>
<dbReference type="PANTHER" id="PTHR43155:SF2">
    <property type="entry name" value="CYCLIC DI-GMP PHOSPHODIESTERASE PA4108"/>
    <property type="match status" value="1"/>
</dbReference>
<dbReference type="InterPro" id="IPR035965">
    <property type="entry name" value="PAS-like_dom_sf"/>
</dbReference>
<dbReference type="InterPro" id="IPR013656">
    <property type="entry name" value="PAS_4"/>
</dbReference>
<dbReference type="InterPro" id="IPR003607">
    <property type="entry name" value="HD/PDEase_dom"/>
</dbReference>
<evidence type="ECO:0000259" key="3">
    <source>
        <dbReference type="PROSITE" id="PS50887"/>
    </source>
</evidence>
<protein>
    <submittedName>
        <fullName evidence="6">PAS domain S-box-containing protein/diguanylate cyclase (GGDEF) domain-containing protein/HDIG domain-containing protein</fullName>
    </submittedName>
</protein>
<dbReference type="InterPro" id="IPR006675">
    <property type="entry name" value="HDIG_dom"/>
</dbReference>
<dbReference type="Pfam" id="PF08448">
    <property type="entry name" value="PAS_4"/>
    <property type="match status" value="1"/>
</dbReference>
<feature type="transmembrane region" description="Helical" evidence="2">
    <location>
        <begin position="6"/>
        <end position="26"/>
    </location>
</feature>
<reference evidence="6" key="1">
    <citation type="submission" date="2017-05" db="EMBL/GenBank/DDBJ databases">
        <authorList>
            <person name="Varghese N."/>
            <person name="Submissions S."/>
        </authorList>
    </citation>
    <scope>NUCLEOTIDE SEQUENCE</scope>
    <source>
        <strain evidence="6">Su22</strain>
    </source>
</reference>
<dbReference type="Pfam" id="PF00990">
    <property type="entry name" value="GGDEF"/>
    <property type="match status" value="1"/>
</dbReference>
<dbReference type="InterPro" id="IPR029787">
    <property type="entry name" value="Nucleotide_cyclase"/>
</dbReference>
<dbReference type="SUPFAM" id="SSF109604">
    <property type="entry name" value="HD-domain/PDEase-like"/>
    <property type="match status" value="1"/>
</dbReference>
<comment type="caution">
    <text evidence="6">The sequence shown here is derived from an EMBL/GenBank/DDBJ whole genome shotgun (WGS) entry which is preliminary data.</text>
</comment>
<dbReference type="Proteomes" id="UP001158066">
    <property type="component" value="Unassembled WGS sequence"/>
</dbReference>
<dbReference type="PROSITE" id="PS51832">
    <property type="entry name" value="HD_GYP"/>
    <property type="match status" value="1"/>
</dbReference>
<keyword evidence="7" id="KW-1185">Reference proteome</keyword>
<gene>
    <name evidence="6" type="ORF">SAMN06296020_106156</name>
</gene>
<dbReference type="SMART" id="SM00267">
    <property type="entry name" value="GGDEF"/>
    <property type="match status" value="1"/>
</dbReference>
<keyword evidence="1" id="KW-0175">Coiled coil</keyword>
<feature type="coiled-coil region" evidence="1">
    <location>
        <begin position="304"/>
        <end position="366"/>
    </location>
</feature>
<feature type="domain" description="HD" evidence="4">
    <location>
        <begin position="647"/>
        <end position="769"/>
    </location>
</feature>
<dbReference type="CDD" id="cd13704">
    <property type="entry name" value="PBP2_HisK"/>
    <property type="match status" value="1"/>
</dbReference>
<keyword evidence="2" id="KW-0812">Transmembrane</keyword>
<dbReference type="InterPro" id="IPR006674">
    <property type="entry name" value="HD_domain"/>
</dbReference>
<dbReference type="PROSITE" id="PS51831">
    <property type="entry name" value="HD"/>
    <property type="match status" value="1"/>
</dbReference>
<keyword evidence="2" id="KW-0472">Membrane</keyword>
<dbReference type="EMBL" id="FXUF01000006">
    <property type="protein sequence ID" value="SMP57363.1"/>
    <property type="molecule type" value="Genomic_DNA"/>
</dbReference>
<keyword evidence="2" id="KW-1133">Transmembrane helix</keyword>
<dbReference type="SMART" id="SM00091">
    <property type="entry name" value="PAS"/>
    <property type="match status" value="1"/>
</dbReference>
<dbReference type="PANTHER" id="PTHR43155">
    <property type="entry name" value="CYCLIC DI-GMP PHOSPHODIESTERASE PA4108-RELATED"/>
    <property type="match status" value="1"/>
</dbReference>
<accession>A0AA45WW93</accession>
<dbReference type="NCBIfam" id="TIGR00277">
    <property type="entry name" value="HDIG"/>
    <property type="match status" value="1"/>
</dbReference>
<dbReference type="InterPro" id="IPR043128">
    <property type="entry name" value="Rev_trsase/Diguanyl_cyclase"/>
</dbReference>
<feature type="domain" description="GGDEF" evidence="3">
    <location>
        <begin position="504"/>
        <end position="634"/>
    </location>
</feature>
<dbReference type="Gene3D" id="3.30.450.20">
    <property type="entry name" value="PAS domain"/>
    <property type="match status" value="1"/>
</dbReference>
<evidence type="ECO:0000259" key="5">
    <source>
        <dbReference type="PROSITE" id="PS51832"/>
    </source>
</evidence>
<dbReference type="InterPro" id="IPR001638">
    <property type="entry name" value="Solute-binding_3/MltF_N"/>
</dbReference>
<dbReference type="SUPFAM" id="SSF55785">
    <property type="entry name" value="PYP-like sensor domain (PAS domain)"/>
    <property type="match status" value="1"/>
</dbReference>
<dbReference type="InterPro" id="IPR000160">
    <property type="entry name" value="GGDEF_dom"/>
</dbReference>
<dbReference type="CDD" id="cd00077">
    <property type="entry name" value="HDc"/>
    <property type="match status" value="1"/>
</dbReference>
<dbReference type="CDD" id="cd01949">
    <property type="entry name" value="GGDEF"/>
    <property type="match status" value="1"/>
</dbReference>
<dbReference type="SMART" id="SM00471">
    <property type="entry name" value="HDc"/>
    <property type="match status" value="1"/>
</dbReference>
<evidence type="ECO:0000259" key="4">
    <source>
        <dbReference type="PROSITE" id="PS51831"/>
    </source>
</evidence>
<dbReference type="PROSITE" id="PS50887">
    <property type="entry name" value="GGDEF"/>
    <property type="match status" value="1"/>
</dbReference>
<dbReference type="SUPFAM" id="SSF53850">
    <property type="entry name" value="Periplasmic binding protein-like II"/>
    <property type="match status" value="1"/>
</dbReference>
<sequence length="822" mass="93172">MTRGRHWVGLVVVSMLIAVFLSGYGVTAMPGNIKLNNNSNRIVVGDDINYPPYSYVDADGNPQGFNIALAKAVGEAMGLTVEIRLDEWSRTREALEAGEIDAISGMFYSEERAQTYAYTTRHSVTSGDIFTQSATMLDSLEDLRGQTVVVQKGDIVAEYLAGAELEIQLIEVFTVNEALSLVADGTYDYAGLMKLPGIYAMEEQGFSELRSQGLQLIPNDYSMAVRRDNEDLLLLLNGGLKIVQATGEYQAIYDEWLGVYEERDFRQNLARYHRFLMVAGGMVVVLLGMSLFLRFLVHKRTRALRGANEELQLKQLELQSLNMEMEASMEELTAMEQELREQLDRIRESERRLAESEQKNKAIVQALPDIIFTFNPKGQFIDCQASDHAHLQMPTQSLVGKFLEDVLPRELAEAGLASIRKSLESGELERFEYELSLRGERRIYEMRLVPLESTTVIGITRDITREKRYQEEIEYLSYRDQLTGLYNRRFFEEELKRLDTERNLPLCLIMADVNGLKLINDSFGHAKGDELLQKLAEVLTRGCRPDEIIARIGGDEFVLLIPGMTGEQAEGMVDRIQKLAATETIGSVELSISFGWEVKTDLNEDMQEVFNRAEDYMYQKKLFEGPSMRSKTINAIIRTLHEKNEREEAHSKRVSQLSMALAQVLGFSQRDVEQIRTMGLLHDIGKISINEEILNKPGRLTEIEFEEIKRHPEIGYRILSSVNDMADMAEYVLCHHERWDGTGYPRGLVGESIPMQARIIAITDAYDAMISERSYRRTLTPEAAVKELYRCAGTQFDPHLVAVFAEKVIGTDVENTVVSLET</sequence>
<dbReference type="Gene3D" id="3.30.70.270">
    <property type="match status" value="1"/>
</dbReference>
<dbReference type="NCBIfam" id="TIGR00229">
    <property type="entry name" value="sensory_box"/>
    <property type="match status" value="1"/>
</dbReference>
<dbReference type="AlphaFoldDB" id="A0AA45WW93"/>
<dbReference type="Gene3D" id="1.10.3210.10">
    <property type="entry name" value="Hypothetical protein af1432"/>
    <property type="match status" value="1"/>
</dbReference>
<dbReference type="Pfam" id="PF13487">
    <property type="entry name" value="HD_5"/>
    <property type="match status" value="1"/>
</dbReference>